<reference evidence="9 10" key="1">
    <citation type="submission" date="2023-05" db="EMBL/GenBank/DDBJ databases">
        <title>Lithophilousrod everest ZFBP1038 complete genpme.</title>
        <authorList>
            <person name="Tian M."/>
        </authorList>
    </citation>
    <scope>NUCLEOTIDE SEQUENCE [LARGE SCALE GENOMIC DNA]</scope>
    <source>
        <strain evidence="9 10">ZFBP1038</strain>
    </source>
</reference>
<organism evidence="9 10">
    <name type="scientific">Saxibacter everestensis</name>
    <dbReference type="NCBI Taxonomy" id="2909229"/>
    <lineage>
        <taxon>Bacteria</taxon>
        <taxon>Bacillati</taxon>
        <taxon>Actinomycetota</taxon>
        <taxon>Actinomycetes</taxon>
        <taxon>Micrococcales</taxon>
        <taxon>Brevibacteriaceae</taxon>
        <taxon>Saxibacter</taxon>
    </lineage>
</organism>
<protein>
    <submittedName>
        <fullName evidence="9">Carbohydrate ABC transporter permease</fullName>
    </submittedName>
</protein>
<feature type="transmembrane region" description="Helical" evidence="7">
    <location>
        <begin position="242"/>
        <end position="266"/>
    </location>
</feature>
<evidence type="ECO:0000256" key="4">
    <source>
        <dbReference type="ARBA" id="ARBA00022692"/>
    </source>
</evidence>
<gene>
    <name evidence="9" type="ORF">LWF01_07200</name>
</gene>
<accession>A0ABY8QZB9</accession>
<evidence type="ECO:0000256" key="5">
    <source>
        <dbReference type="ARBA" id="ARBA00022989"/>
    </source>
</evidence>
<feature type="transmembrane region" description="Helical" evidence="7">
    <location>
        <begin position="80"/>
        <end position="102"/>
    </location>
</feature>
<evidence type="ECO:0000256" key="6">
    <source>
        <dbReference type="ARBA" id="ARBA00023136"/>
    </source>
</evidence>
<dbReference type="Gene3D" id="1.10.3720.10">
    <property type="entry name" value="MetI-like"/>
    <property type="match status" value="1"/>
</dbReference>
<dbReference type="Pfam" id="PF00528">
    <property type="entry name" value="BPD_transp_1"/>
    <property type="match status" value="1"/>
</dbReference>
<dbReference type="InterPro" id="IPR035906">
    <property type="entry name" value="MetI-like_sf"/>
</dbReference>
<feature type="transmembrane region" description="Helical" evidence="7">
    <location>
        <begin position="200"/>
        <end position="222"/>
    </location>
</feature>
<feature type="transmembrane region" description="Helical" evidence="7">
    <location>
        <begin position="16"/>
        <end position="37"/>
    </location>
</feature>
<dbReference type="InterPro" id="IPR000515">
    <property type="entry name" value="MetI-like"/>
</dbReference>
<keyword evidence="3" id="KW-1003">Cell membrane</keyword>
<sequence>MSQNPAARFISPGGRAIRWTFIGVVLIWSLFPIYWIIQLSLKRPVDSQSVPPVWFFQPTFDAFRDAFLQVPLYTQLRNSLTVAVAATVIALAVGVCAAYALTKLREKRSKDLEFWILSTRMAPPIAVAIPFYLTFRQIGMLDTIPALVAVHVLLVIGMVTWILIETFHGLPIELLEAAKVDGCTDWTAFRRVMLPLARSGMVGAGVISFLFSWNEFFFALILTSLNARTGPVGVFNFIGFQAINLNALAAASTLLLIPAFIVVFVFQKHLVRGMTMGAVKG</sequence>
<dbReference type="PROSITE" id="PS50928">
    <property type="entry name" value="ABC_TM1"/>
    <property type="match status" value="1"/>
</dbReference>
<keyword evidence="4 7" id="KW-0812">Transmembrane</keyword>
<dbReference type="SUPFAM" id="SSF161098">
    <property type="entry name" value="MetI-like"/>
    <property type="match status" value="1"/>
</dbReference>
<evidence type="ECO:0000256" key="7">
    <source>
        <dbReference type="RuleBase" id="RU363032"/>
    </source>
</evidence>
<keyword evidence="5 7" id="KW-1133">Transmembrane helix</keyword>
<evidence type="ECO:0000313" key="9">
    <source>
        <dbReference type="EMBL" id="WGW13535.1"/>
    </source>
</evidence>
<dbReference type="InterPro" id="IPR050901">
    <property type="entry name" value="BP-dep_ABC_trans_perm"/>
</dbReference>
<proteinExistence type="inferred from homology"/>
<dbReference type="PANTHER" id="PTHR32243">
    <property type="entry name" value="MALTOSE TRANSPORT SYSTEM PERMEASE-RELATED"/>
    <property type="match status" value="1"/>
</dbReference>
<keyword evidence="2 7" id="KW-0813">Transport</keyword>
<feature type="domain" description="ABC transmembrane type-1" evidence="8">
    <location>
        <begin position="76"/>
        <end position="266"/>
    </location>
</feature>
<name>A0ABY8QZB9_9MICO</name>
<dbReference type="CDD" id="cd06261">
    <property type="entry name" value="TM_PBP2"/>
    <property type="match status" value="1"/>
</dbReference>
<evidence type="ECO:0000256" key="2">
    <source>
        <dbReference type="ARBA" id="ARBA00022448"/>
    </source>
</evidence>
<keyword evidence="6 7" id="KW-0472">Membrane</keyword>
<comment type="similarity">
    <text evidence="7">Belongs to the binding-protein-dependent transport system permease family.</text>
</comment>
<feature type="transmembrane region" description="Helical" evidence="7">
    <location>
        <begin position="114"/>
        <end position="132"/>
    </location>
</feature>
<evidence type="ECO:0000256" key="3">
    <source>
        <dbReference type="ARBA" id="ARBA00022475"/>
    </source>
</evidence>
<dbReference type="RefSeq" id="WP_349640357.1">
    <property type="nucleotide sequence ID" value="NZ_CP090958.1"/>
</dbReference>
<evidence type="ECO:0000259" key="8">
    <source>
        <dbReference type="PROSITE" id="PS50928"/>
    </source>
</evidence>
<dbReference type="Proteomes" id="UP001209083">
    <property type="component" value="Chromosome"/>
</dbReference>
<dbReference type="EMBL" id="CP090958">
    <property type="protein sequence ID" value="WGW13535.1"/>
    <property type="molecule type" value="Genomic_DNA"/>
</dbReference>
<keyword evidence="10" id="KW-1185">Reference proteome</keyword>
<feature type="transmembrane region" description="Helical" evidence="7">
    <location>
        <begin position="144"/>
        <end position="164"/>
    </location>
</feature>
<dbReference type="PANTHER" id="PTHR32243:SF18">
    <property type="entry name" value="INNER MEMBRANE ABC TRANSPORTER PERMEASE PROTEIN YCJP"/>
    <property type="match status" value="1"/>
</dbReference>
<comment type="subcellular location">
    <subcellularLocation>
        <location evidence="1 7">Cell membrane</location>
        <topology evidence="1 7">Multi-pass membrane protein</topology>
    </subcellularLocation>
</comment>
<evidence type="ECO:0000256" key="1">
    <source>
        <dbReference type="ARBA" id="ARBA00004651"/>
    </source>
</evidence>
<evidence type="ECO:0000313" key="10">
    <source>
        <dbReference type="Proteomes" id="UP001209083"/>
    </source>
</evidence>